<dbReference type="AlphaFoldDB" id="A0A821NEG2"/>
<accession>A0A821NEG2</accession>
<evidence type="ECO:0000256" key="2">
    <source>
        <dbReference type="SAM" id="Phobius"/>
    </source>
</evidence>
<evidence type="ECO:0000313" key="4">
    <source>
        <dbReference type="Proteomes" id="UP000663880"/>
    </source>
</evidence>
<feature type="region of interest" description="Disordered" evidence="1">
    <location>
        <begin position="57"/>
        <end position="90"/>
    </location>
</feature>
<keyword evidence="2" id="KW-0472">Membrane</keyword>
<reference evidence="3" key="1">
    <citation type="submission" date="2021-02" db="EMBL/GenBank/DDBJ databases">
        <authorList>
            <person name="Steward A R."/>
        </authorList>
    </citation>
    <scope>NUCLEOTIDE SEQUENCE</scope>
</reference>
<keyword evidence="2" id="KW-1133">Transmembrane helix</keyword>
<dbReference type="EMBL" id="CAJOBZ010000004">
    <property type="protein sequence ID" value="CAF4786675.1"/>
    <property type="molecule type" value="Genomic_DNA"/>
</dbReference>
<keyword evidence="4" id="KW-1185">Reference proteome</keyword>
<protein>
    <submittedName>
        <fullName evidence="3">Uncharacterized protein</fullName>
    </submittedName>
</protein>
<keyword evidence="2" id="KW-0812">Transmembrane</keyword>
<organism evidence="3 4">
    <name type="scientific">Pieris macdunnoughi</name>
    <dbReference type="NCBI Taxonomy" id="345717"/>
    <lineage>
        <taxon>Eukaryota</taxon>
        <taxon>Metazoa</taxon>
        <taxon>Ecdysozoa</taxon>
        <taxon>Arthropoda</taxon>
        <taxon>Hexapoda</taxon>
        <taxon>Insecta</taxon>
        <taxon>Pterygota</taxon>
        <taxon>Neoptera</taxon>
        <taxon>Endopterygota</taxon>
        <taxon>Lepidoptera</taxon>
        <taxon>Glossata</taxon>
        <taxon>Ditrysia</taxon>
        <taxon>Papilionoidea</taxon>
        <taxon>Pieridae</taxon>
        <taxon>Pierinae</taxon>
        <taxon>Pieris</taxon>
    </lineage>
</organism>
<name>A0A821NEG2_9NEOP</name>
<proteinExistence type="predicted"/>
<evidence type="ECO:0000313" key="3">
    <source>
        <dbReference type="EMBL" id="CAF4786675.1"/>
    </source>
</evidence>
<gene>
    <name evidence="3" type="ORF">PMACD_LOCUS2655</name>
</gene>
<evidence type="ECO:0000256" key="1">
    <source>
        <dbReference type="SAM" id="MobiDB-lite"/>
    </source>
</evidence>
<feature type="transmembrane region" description="Helical" evidence="2">
    <location>
        <begin position="30"/>
        <end position="52"/>
    </location>
</feature>
<dbReference type="Proteomes" id="UP000663880">
    <property type="component" value="Unassembled WGS sequence"/>
</dbReference>
<sequence>MFIPIESRLPTQPVIYECTLTSETTLGAGAAGAAGATVIGAGAALALAVAAWRAARRRRAPRKAPPSSQLDKPTDHDDAEPDLIPNNYCK</sequence>
<comment type="caution">
    <text evidence="3">The sequence shown here is derived from an EMBL/GenBank/DDBJ whole genome shotgun (WGS) entry which is preliminary data.</text>
</comment>